<feature type="transmembrane region" description="Helical" evidence="6">
    <location>
        <begin position="318"/>
        <end position="336"/>
    </location>
</feature>
<feature type="transmembrane region" description="Helical" evidence="6">
    <location>
        <begin position="259"/>
        <end position="279"/>
    </location>
</feature>
<dbReference type="InterPro" id="IPR000620">
    <property type="entry name" value="EamA_dom"/>
</dbReference>
<evidence type="ECO:0000256" key="5">
    <source>
        <dbReference type="ARBA" id="ARBA00023136"/>
    </source>
</evidence>
<accession>A0A9P0YKR9</accession>
<dbReference type="GO" id="GO:0016020">
    <property type="term" value="C:membrane"/>
    <property type="evidence" value="ECO:0007669"/>
    <property type="project" value="UniProtKB-SubCell"/>
</dbReference>
<feature type="transmembrane region" description="Helical" evidence="6">
    <location>
        <begin position="21"/>
        <end position="38"/>
    </location>
</feature>
<name>A0A9P0YKR9_CUSEU</name>
<feature type="transmembrane region" description="Helical" evidence="6">
    <location>
        <begin position="83"/>
        <end position="105"/>
    </location>
</feature>
<dbReference type="Pfam" id="PF00892">
    <property type="entry name" value="EamA"/>
    <property type="match status" value="2"/>
</dbReference>
<evidence type="ECO:0000256" key="4">
    <source>
        <dbReference type="ARBA" id="ARBA00022989"/>
    </source>
</evidence>
<comment type="similarity">
    <text evidence="2 6">Belongs to the drug/metabolite transporter (DMT) superfamily. Plant drug/metabolite exporter (P-DME) (TC 2.A.7.4) family.</text>
</comment>
<feature type="domain" description="EamA" evidence="7">
    <location>
        <begin position="23"/>
        <end position="162"/>
    </location>
</feature>
<feature type="domain" description="EamA" evidence="7">
    <location>
        <begin position="196"/>
        <end position="335"/>
    </location>
</feature>
<comment type="caution">
    <text evidence="8">The sequence shown here is derived from an EMBL/GenBank/DDBJ whole genome shotgun (WGS) entry which is preliminary data.</text>
</comment>
<evidence type="ECO:0000259" key="7">
    <source>
        <dbReference type="Pfam" id="PF00892"/>
    </source>
</evidence>
<evidence type="ECO:0000256" key="6">
    <source>
        <dbReference type="RuleBase" id="RU363077"/>
    </source>
</evidence>
<dbReference type="OrthoDB" id="1728340at2759"/>
<proteinExistence type="inferred from homology"/>
<evidence type="ECO:0000313" key="9">
    <source>
        <dbReference type="Proteomes" id="UP001152484"/>
    </source>
</evidence>
<dbReference type="Proteomes" id="UP001152484">
    <property type="component" value="Unassembled WGS sequence"/>
</dbReference>
<sequence length="392" mass="43482">MGNEERSLVVVQRWLKMHAKPYIGVVFLQVSYAAASLVSKAALNQGMNHYIFGVYRNLIAAAVFAPFAVLFERKVRPRMTIAIFWKIMLLALFEPVIDQNLYYAGMKYTTASFAAAMCNLLPAITFLLAWTFRLEEVNIRRLRSQSKIMGTTLTIGGAMIMTLVRGHIIEFPWTTPHHQIQQPVSATAPHHDHHVKGAAMIAAGCFSWSCFYILQAMTLKSYPAGLSLTTLICTFGALQNLVLALVVERGDHSIWSIHWDIILVAYIYNGIVRSGVVYYVSGVIMNEKGPFFVTAFNPVGMIMVAMIGSFLFQEQLDYGKVFGALTIIAGLYLVIWGKSKDNKASSPSVEDDDILRTGIISTNNEDITLSKSSNGEIEVGDIAKAHLDEDVV</sequence>
<dbReference type="SUPFAM" id="SSF103481">
    <property type="entry name" value="Multidrug resistance efflux transporter EmrE"/>
    <property type="match status" value="2"/>
</dbReference>
<dbReference type="EMBL" id="CAMAPE010000005">
    <property type="protein sequence ID" value="CAH9065344.1"/>
    <property type="molecule type" value="Genomic_DNA"/>
</dbReference>
<evidence type="ECO:0000256" key="2">
    <source>
        <dbReference type="ARBA" id="ARBA00007635"/>
    </source>
</evidence>
<comment type="subcellular location">
    <subcellularLocation>
        <location evidence="1 6">Membrane</location>
        <topology evidence="1 6">Multi-pass membrane protein</topology>
    </subcellularLocation>
</comment>
<feature type="transmembrane region" description="Helical" evidence="6">
    <location>
        <begin position="193"/>
        <end position="214"/>
    </location>
</feature>
<dbReference type="PANTHER" id="PTHR31218">
    <property type="entry name" value="WAT1-RELATED PROTEIN"/>
    <property type="match status" value="1"/>
</dbReference>
<feature type="transmembrane region" description="Helical" evidence="6">
    <location>
        <begin position="111"/>
        <end position="132"/>
    </location>
</feature>
<gene>
    <name evidence="8" type="ORF">CEURO_LOCUS2206</name>
</gene>
<dbReference type="InterPro" id="IPR037185">
    <property type="entry name" value="EmrE-like"/>
</dbReference>
<reference evidence="8" key="1">
    <citation type="submission" date="2022-07" db="EMBL/GenBank/DDBJ databases">
        <authorList>
            <person name="Macas J."/>
            <person name="Novak P."/>
            <person name="Neumann P."/>
        </authorList>
    </citation>
    <scope>NUCLEOTIDE SEQUENCE</scope>
</reference>
<feature type="transmembrane region" description="Helical" evidence="6">
    <location>
        <begin position="153"/>
        <end position="173"/>
    </location>
</feature>
<organism evidence="8 9">
    <name type="scientific">Cuscuta europaea</name>
    <name type="common">European dodder</name>
    <dbReference type="NCBI Taxonomy" id="41803"/>
    <lineage>
        <taxon>Eukaryota</taxon>
        <taxon>Viridiplantae</taxon>
        <taxon>Streptophyta</taxon>
        <taxon>Embryophyta</taxon>
        <taxon>Tracheophyta</taxon>
        <taxon>Spermatophyta</taxon>
        <taxon>Magnoliopsida</taxon>
        <taxon>eudicotyledons</taxon>
        <taxon>Gunneridae</taxon>
        <taxon>Pentapetalae</taxon>
        <taxon>asterids</taxon>
        <taxon>lamiids</taxon>
        <taxon>Solanales</taxon>
        <taxon>Convolvulaceae</taxon>
        <taxon>Cuscuteae</taxon>
        <taxon>Cuscuta</taxon>
        <taxon>Cuscuta subgen. Cuscuta</taxon>
    </lineage>
</organism>
<feature type="transmembrane region" description="Helical" evidence="6">
    <location>
        <begin position="291"/>
        <end position="312"/>
    </location>
</feature>
<protein>
    <recommendedName>
        <fullName evidence="6">WAT1-related protein</fullName>
    </recommendedName>
</protein>
<feature type="transmembrane region" description="Helical" evidence="6">
    <location>
        <begin position="50"/>
        <end position="71"/>
    </location>
</feature>
<keyword evidence="3 6" id="KW-0812">Transmembrane</keyword>
<feature type="transmembrane region" description="Helical" evidence="6">
    <location>
        <begin position="226"/>
        <end position="247"/>
    </location>
</feature>
<dbReference type="GO" id="GO:0022857">
    <property type="term" value="F:transmembrane transporter activity"/>
    <property type="evidence" value="ECO:0007669"/>
    <property type="project" value="InterPro"/>
</dbReference>
<dbReference type="InterPro" id="IPR030184">
    <property type="entry name" value="WAT1-related"/>
</dbReference>
<keyword evidence="9" id="KW-1185">Reference proteome</keyword>
<evidence type="ECO:0000313" key="8">
    <source>
        <dbReference type="EMBL" id="CAH9065344.1"/>
    </source>
</evidence>
<evidence type="ECO:0000256" key="1">
    <source>
        <dbReference type="ARBA" id="ARBA00004141"/>
    </source>
</evidence>
<dbReference type="AlphaFoldDB" id="A0A9P0YKR9"/>
<keyword evidence="5 6" id="KW-0472">Membrane</keyword>
<keyword evidence="4 6" id="KW-1133">Transmembrane helix</keyword>
<evidence type="ECO:0000256" key="3">
    <source>
        <dbReference type="ARBA" id="ARBA00022692"/>
    </source>
</evidence>